<feature type="chain" id="PRO_5003035479" evidence="1">
    <location>
        <begin position="20"/>
        <end position="143"/>
    </location>
</feature>
<organism evidence="2 3">
    <name type="scientific">Pirellula staleyi (strain ATCC 27377 / DSM 6068 / ICPB 4128)</name>
    <name type="common">Pirella staleyi</name>
    <dbReference type="NCBI Taxonomy" id="530564"/>
    <lineage>
        <taxon>Bacteria</taxon>
        <taxon>Pseudomonadati</taxon>
        <taxon>Planctomycetota</taxon>
        <taxon>Planctomycetia</taxon>
        <taxon>Pirellulales</taxon>
        <taxon>Pirellulaceae</taxon>
        <taxon>Pirellula</taxon>
    </lineage>
</organism>
<dbReference type="STRING" id="530564.Psta_0672"/>
<dbReference type="EMBL" id="CP001848">
    <property type="protein sequence ID" value="ADB15358.1"/>
    <property type="molecule type" value="Genomic_DNA"/>
</dbReference>
<dbReference type="KEGG" id="psl:Psta_0672"/>
<protein>
    <submittedName>
        <fullName evidence="2">Uncharacterized protein</fullName>
    </submittedName>
</protein>
<keyword evidence="3" id="KW-1185">Reference proteome</keyword>
<dbReference type="AlphaFoldDB" id="D2R599"/>
<accession>D2R599</accession>
<keyword evidence="1" id="KW-0732">Signal</keyword>
<gene>
    <name evidence="2" type="ordered locus">Psta_0672</name>
</gene>
<dbReference type="HOGENOM" id="CLU_1804406_0_0_0"/>
<evidence type="ECO:0000313" key="2">
    <source>
        <dbReference type="EMBL" id="ADB15358.1"/>
    </source>
</evidence>
<feature type="signal peptide" evidence="1">
    <location>
        <begin position="1"/>
        <end position="19"/>
    </location>
</feature>
<dbReference type="Proteomes" id="UP000001887">
    <property type="component" value="Chromosome"/>
</dbReference>
<sequence precursor="true">MRTIVTLLFIAVAIGLVSAAPATPTVKTGDIADHRRVKLVSARISERRGQNLEAQFALEKDPQNAVVVSVTFPAHSHTTHETTLMNIIRASVSWSGRDEARHEWRTARRVPVFSVPADARRSDEFEQWVFLKFESPAAEIPAE</sequence>
<name>D2R599_PIRSD</name>
<evidence type="ECO:0000313" key="3">
    <source>
        <dbReference type="Proteomes" id="UP000001887"/>
    </source>
</evidence>
<evidence type="ECO:0000256" key="1">
    <source>
        <dbReference type="SAM" id="SignalP"/>
    </source>
</evidence>
<reference evidence="2 3" key="1">
    <citation type="journal article" date="2009" name="Stand. Genomic Sci.">
        <title>Complete genome sequence of Pirellula staleyi type strain (ATCC 27377).</title>
        <authorList>
            <person name="Clum A."/>
            <person name="Tindall B.J."/>
            <person name="Sikorski J."/>
            <person name="Ivanova N."/>
            <person name="Mavrommatis K."/>
            <person name="Lucas S."/>
            <person name="Glavina del Rio T."/>
            <person name="Nolan M."/>
            <person name="Chen F."/>
            <person name="Tice H."/>
            <person name="Pitluck S."/>
            <person name="Cheng J.F."/>
            <person name="Chertkov O."/>
            <person name="Brettin T."/>
            <person name="Han C."/>
            <person name="Detter J.C."/>
            <person name="Kuske C."/>
            <person name="Bruce D."/>
            <person name="Goodwin L."/>
            <person name="Ovchinikova G."/>
            <person name="Pati A."/>
            <person name="Mikhailova N."/>
            <person name="Chen A."/>
            <person name="Palaniappan K."/>
            <person name="Land M."/>
            <person name="Hauser L."/>
            <person name="Chang Y.J."/>
            <person name="Jeffries C.D."/>
            <person name="Chain P."/>
            <person name="Rohde M."/>
            <person name="Goker M."/>
            <person name="Bristow J."/>
            <person name="Eisen J.A."/>
            <person name="Markowitz V."/>
            <person name="Hugenholtz P."/>
            <person name="Kyrpides N.C."/>
            <person name="Klenk H.P."/>
            <person name="Lapidus A."/>
        </authorList>
    </citation>
    <scope>NUCLEOTIDE SEQUENCE [LARGE SCALE GENOMIC DNA]</scope>
    <source>
        <strain evidence="3">ATCC 27377 / DSM 6068 / ICPB 4128</strain>
    </source>
</reference>
<proteinExistence type="predicted"/>